<comment type="caution">
    <text evidence="3">The sequence shown here is derived from an EMBL/GenBank/DDBJ whole genome shotgun (WGS) entry which is preliminary data.</text>
</comment>
<keyword evidence="2" id="KW-1133">Transmembrane helix</keyword>
<evidence type="ECO:0008006" key="5">
    <source>
        <dbReference type="Google" id="ProtNLM"/>
    </source>
</evidence>
<name>A0AAJ0CQB3_9HYPO</name>
<reference evidence="3" key="1">
    <citation type="submission" date="2023-06" db="EMBL/GenBank/DDBJ databases">
        <title>Conoideocrella luteorostrata (Hypocreales: Clavicipitaceae), a potential biocontrol fungus for elongate hemlock scale in United States Christmas tree production areas.</title>
        <authorList>
            <person name="Barrett H."/>
            <person name="Lovett B."/>
            <person name="Macias A.M."/>
            <person name="Stajich J.E."/>
            <person name="Kasson M.T."/>
        </authorList>
    </citation>
    <scope>NUCLEOTIDE SEQUENCE</scope>
    <source>
        <strain evidence="3">ARSEF 14590</strain>
    </source>
</reference>
<feature type="transmembrane region" description="Helical" evidence="2">
    <location>
        <begin position="233"/>
        <end position="258"/>
    </location>
</feature>
<feature type="compositionally biased region" description="Low complexity" evidence="1">
    <location>
        <begin position="60"/>
        <end position="74"/>
    </location>
</feature>
<evidence type="ECO:0000256" key="1">
    <source>
        <dbReference type="SAM" id="MobiDB-lite"/>
    </source>
</evidence>
<dbReference type="EMBL" id="JASWJB010000080">
    <property type="protein sequence ID" value="KAK2600191.1"/>
    <property type="molecule type" value="Genomic_DNA"/>
</dbReference>
<feature type="region of interest" description="Disordered" evidence="1">
    <location>
        <begin position="1"/>
        <end position="20"/>
    </location>
</feature>
<feature type="transmembrane region" description="Helical" evidence="2">
    <location>
        <begin position="807"/>
        <end position="828"/>
    </location>
</feature>
<dbReference type="Proteomes" id="UP001251528">
    <property type="component" value="Unassembled WGS sequence"/>
</dbReference>
<accession>A0AAJ0CQB3</accession>
<keyword evidence="2" id="KW-0472">Membrane</keyword>
<dbReference type="AlphaFoldDB" id="A0AAJ0CQB3"/>
<feature type="compositionally biased region" description="Basic and acidic residues" evidence="1">
    <location>
        <begin position="149"/>
        <end position="162"/>
    </location>
</feature>
<protein>
    <recommendedName>
        <fullName evidence="5">Mcm2 3 5 family protein</fullName>
    </recommendedName>
</protein>
<keyword evidence="2" id="KW-0812">Transmembrane</keyword>
<evidence type="ECO:0000256" key="2">
    <source>
        <dbReference type="SAM" id="Phobius"/>
    </source>
</evidence>
<evidence type="ECO:0000313" key="4">
    <source>
        <dbReference type="Proteomes" id="UP001251528"/>
    </source>
</evidence>
<sequence>MDHQPGGLHPVKEIDEDHTSTLSLDSLLPKKTSLRGAFNSGGYERVNLDDGDDITANAESNHNQSQSHNGSPSPADSLGIYPKKRDSIISIPRVPVAAKSPRISSPITSASSTPKSCDSLLDSPASSNGRSPRTRRVWDTPPRFSSLFDRLRMRDGDGEKTETNNQSAAPTSAANLPGDGIPQSKGHGASLSLETDAELAGDMFDDDAFNSKFGKPPSYCSSKNEIYKRRNSYIAVVVFVLSVYSTTMSGLWLIVSIVQPRWNHAISSKGNLLPSTATLLTALLAKTIEISFVTVFISCIGQVLTRRSFVRKAKGMTLAEITMRNWVIQPGSLITHFETLPYAAGTVLGALTLTATVSAMFYTTASDAMVAPKLQFGGWTSRDLHGVVMSSYANVQFIKSNCPNMLGTMPAVQDDGDACLSVQFSGQSYRNLLSFMSTWADVRQNGTNSTELADRPKGRHSLYDNTTMTAAWIETGYSNVTINHQQHGRIINNVTMAMPHPGVYAAAVLPKNEILQPDDLAGVGEYAIRAGVVSPTINVMCVNMNRDELAPLVYTAWENSRKSKTEVGDQLTGPSNWENDVPIKREDEYLNRTVVDNIFQWGPVYKRRPPVFSLYPADYNMVANSTVIDSDSIYILAKSSAMTNYTVCQMRSWVSPKCSTNFNISGTGGVNMEAHCEDPKDENAYYRSWEPGQGWPAPEKDWKWVGDIWRLSMDINGGFKNSNASNARILTKLALKEPKLDPFLPSMAEALAVYGGSTLVMSSLKTPLQHYWDRPDHVLNSEDFPKFNASVITQQYTSGHVLAWQKIFYVVLVLVFVINLCCLVYSGVRHGLVTDFTEPQNLFALAINSPPSAQLKGSCGGGPEKRDLVVPWRVAYAPSANHYFFEEANEKPWRGKYSRNSLRSSSTAVSEKGSSYKRLSSGRGWL</sequence>
<feature type="compositionally biased region" description="Low complexity" evidence="1">
    <location>
        <begin position="100"/>
        <end position="116"/>
    </location>
</feature>
<keyword evidence="4" id="KW-1185">Reference proteome</keyword>
<evidence type="ECO:0000313" key="3">
    <source>
        <dbReference type="EMBL" id="KAK2600191.1"/>
    </source>
</evidence>
<gene>
    <name evidence="3" type="ORF">QQS21_005065</name>
</gene>
<feature type="compositionally biased region" description="Basic and acidic residues" evidence="1">
    <location>
        <begin position="10"/>
        <end position="19"/>
    </location>
</feature>
<feature type="region of interest" description="Disordered" evidence="1">
    <location>
        <begin position="98"/>
        <end position="189"/>
    </location>
</feature>
<organism evidence="3 4">
    <name type="scientific">Conoideocrella luteorostrata</name>
    <dbReference type="NCBI Taxonomy" id="1105319"/>
    <lineage>
        <taxon>Eukaryota</taxon>
        <taxon>Fungi</taxon>
        <taxon>Dikarya</taxon>
        <taxon>Ascomycota</taxon>
        <taxon>Pezizomycotina</taxon>
        <taxon>Sordariomycetes</taxon>
        <taxon>Hypocreomycetidae</taxon>
        <taxon>Hypocreales</taxon>
        <taxon>Clavicipitaceae</taxon>
        <taxon>Conoideocrella</taxon>
    </lineage>
</organism>
<proteinExistence type="predicted"/>
<feature type="transmembrane region" description="Helical" evidence="2">
    <location>
        <begin position="278"/>
        <end position="304"/>
    </location>
</feature>
<feature type="region of interest" description="Disordered" evidence="1">
    <location>
        <begin position="35"/>
        <end position="81"/>
    </location>
</feature>
<feature type="compositionally biased region" description="Polar residues" evidence="1">
    <location>
        <begin position="163"/>
        <end position="174"/>
    </location>
</feature>